<dbReference type="InterPro" id="IPR036691">
    <property type="entry name" value="Endo/exonu/phosph_ase_sf"/>
</dbReference>
<dbReference type="EMBL" id="CP108125">
    <property type="protein sequence ID" value="WTO83654.1"/>
    <property type="molecule type" value="Genomic_DNA"/>
</dbReference>
<dbReference type="Proteomes" id="UP001622690">
    <property type="component" value="Chromosome"/>
</dbReference>
<dbReference type="GO" id="GO:0004519">
    <property type="term" value="F:endonuclease activity"/>
    <property type="evidence" value="ECO:0007669"/>
    <property type="project" value="UniProtKB-KW"/>
</dbReference>
<dbReference type="InterPro" id="IPR005135">
    <property type="entry name" value="Endo/exonuclease/phosphatase"/>
</dbReference>
<gene>
    <name evidence="2" type="ORF">OHU27_14975</name>
</gene>
<evidence type="ECO:0000313" key="3">
    <source>
        <dbReference type="Proteomes" id="UP001622690"/>
    </source>
</evidence>
<proteinExistence type="predicted"/>
<dbReference type="PANTHER" id="PTHR14859:SF15">
    <property type="entry name" value="ENDONUCLEASE_EXONUCLEASE_PHOSPHATASE DOMAIN-CONTAINING PROTEIN"/>
    <property type="match status" value="1"/>
</dbReference>
<dbReference type="SUPFAM" id="SSF56219">
    <property type="entry name" value="DNase I-like"/>
    <property type="match status" value="1"/>
</dbReference>
<dbReference type="Gene3D" id="3.60.10.10">
    <property type="entry name" value="Endonuclease/exonuclease/phosphatase"/>
    <property type="match status" value="1"/>
</dbReference>
<feature type="domain" description="Endonuclease/exonuclease/phosphatase" evidence="1">
    <location>
        <begin position="4"/>
        <end position="262"/>
    </location>
</feature>
<dbReference type="Pfam" id="PF03372">
    <property type="entry name" value="Exo_endo_phos"/>
    <property type="match status" value="1"/>
</dbReference>
<reference evidence="2 3" key="1">
    <citation type="submission" date="2022-10" db="EMBL/GenBank/DDBJ databases">
        <title>The complete genomes of actinobacterial strains from the NBC collection.</title>
        <authorList>
            <person name="Joergensen T.S."/>
            <person name="Alvarez Arevalo M."/>
            <person name="Sterndorff E.B."/>
            <person name="Faurdal D."/>
            <person name="Vuksanovic O."/>
            <person name="Mourched A.-S."/>
            <person name="Charusanti P."/>
            <person name="Shaw S."/>
            <person name="Blin K."/>
            <person name="Weber T."/>
        </authorList>
    </citation>
    <scope>NUCLEOTIDE SEQUENCE [LARGE SCALE GENOMIC DNA]</scope>
    <source>
        <strain evidence="2 3">NBC_00206</strain>
    </source>
</reference>
<keyword evidence="2" id="KW-0255">Endonuclease</keyword>
<sequence>MRVVTWNLWWRFGPWQDRRKAILAALRDLRPDVVGLQEVWAADGENQAEWLAGELGLHWAWAPSPAPERWRVRIGDPTADIGTAVLSRWPVVDRHTLRLPVPADLDDGRLALHTRLATPEYDIPFFTTHLTSASHASAIRVEQVTALARFVAEHRGRTPFPAVVTGDFNAFPDSDEVRLFGGLRTAPPVPGQVFLDAWEYADPGAPALTWDPRNPYAAATLEPGARIDYIHVGPPGERGLGHVRSVHRACDTPLAGIWPSDHAAVTADLAG</sequence>
<keyword evidence="2" id="KW-0540">Nuclease</keyword>
<keyword evidence="2" id="KW-0378">Hydrolase</keyword>
<dbReference type="PANTHER" id="PTHR14859">
    <property type="entry name" value="CALCOFLUOR WHITE HYPERSENSITIVE PROTEIN PRECURSOR"/>
    <property type="match status" value="1"/>
</dbReference>
<name>A0ABZ1IX51_9ACTN</name>
<dbReference type="InterPro" id="IPR051916">
    <property type="entry name" value="GPI-anchor_lipid_remodeler"/>
</dbReference>
<keyword evidence="3" id="KW-1185">Reference proteome</keyword>
<accession>A0ABZ1IX51</accession>
<evidence type="ECO:0000313" key="2">
    <source>
        <dbReference type="EMBL" id="WTO83654.1"/>
    </source>
</evidence>
<evidence type="ECO:0000259" key="1">
    <source>
        <dbReference type="Pfam" id="PF03372"/>
    </source>
</evidence>
<protein>
    <submittedName>
        <fullName evidence="2">Endonuclease/exonuclease/phosphatase family protein</fullName>
    </submittedName>
</protein>
<dbReference type="RefSeq" id="WP_406257804.1">
    <property type="nucleotide sequence ID" value="NZ_CP108125.1"/>
</dbReference>
<organism evidence="2 3">
    <name type="scientific">Streptomyces nigra</name>
    <dbReference type="NCBI Taxonomy" id="1827580"/>
    <lineage>
        <taxon>Bacteria</taxon>
        <taxon>Bacillati</taxon>
        <taxon>Actinomycetota</taxon>
        <taxon>Actinomycetes</taxon>
        <taxon>Kitasatosporales</taxon>
        <taxon>Streptomycetaceae</taxon>
        <taxon>Streptomyces</taxon>
    </lineage>
</organism>